<feature type="transmembrane region" description="Helical" evidence="2">
    <location>
        <begin position="12"/>
        <end position="37"/>
    </location>
</feature>
<feature type="transmembrane region" description="Helical" evidence="2">
    <location>
        <begin position="49"/>
        <end position="70"/>
    </location>
</feature>
<keyword evidence="2" id="KW-0472">Membrane</keyword>
<dbReference type="Pfam" id="PF02518">
    <property type="entry name" value="HATPase_c"/>
    <property type="match status" value="1"/>
</dbReference>
<dbReference type="Gene3D" id="3.30.450.20">
    <property type="entry name" value="PAS domain"/>
    <property type="match status" value="2"/>
</dbReference>
<gene>
    <name evidence="5" type="ORF">RCIX160</name>
</gene>
<dbReference type="KEGG" id="rci:RCIX160"/>
<organism evidence="5 6">
    <name type="scientific">Methanocella arvoryzae (strain DSM 22066 / NBRC 105507 / MRE50)</name>
    <dbReference type="NCBI Taxonomy" id="351160"/>
    <lineage>
        <taxon>Archaea</taxon>
        <taxon>Methanobacteriati</taxon>
        <taxon>Methanobacteriota</taxon>
        <taxon>Stenosarchaea group</taxon>
        <taxon>Methanomicrobia</taxon>
        <taxon>Methanocellales</taxon>
        <taxon>Methanocellaceae</taxon>
        <taxon>Methanocella</taxon>
    </lineage>
</organism>
<evidence type="ECO:0000313" key="5">
    <source>
        <dbReference type="EMBL" id="CAJ35650.1"/>
    </source>
</evidence>
<dbReference type="Gene3D" id="3.30.565.10">
    <property type="entry name" value="Histidine kinase-like ATPase, C-terminal domain"/>
    <property type="match status" value="1"/>
</dbReference>
<sequence length="598" mass="66209">MMILDFRTGLDILVLCLSTSQIGYATIVIVAIILVMHIWQRRSMPGGRYFSLLLTALSFWALMCLIELSATDQFLLNTVIRLQYVAVTCAGPLWLLFVLDYGYRSHWILKSKIHWIWVIPVIASILALTNEWHGLIWPRAAGDLSILGHGLFLSINLAYTYLLLLAGFCLMLLTTMSSYKSDLRKALTLMAATMIPIASSLIIFLGLEPAGIDITPPALTATIMIFAWSIYHQQLFPLVPVAKELLVRSMPDGMLVLDKDGRLVDQNPAAESLLGITGDSLGQSAEKVLSRWPGLIDCINLGTTTEIVVSEADAQTWLDVRVSTIDDGPGKFYGRLVALRDITQHKLSEEAITRSNESLRVEIAERKQVEKALQAEIEVRRQAEEKLEISLKEKELLLKEIHHRVKNNLQIISSLMNLQISTMTNEAARASLKESQNRIKSMALIHEQLYLSRDLASIDFKGYVANLISFWARSYVIRPEVTFVARIDDISLDIDTAIPCGLIINELISNSLKYAFVGGQPGTIEVAMTWAGGGYRLSVSDDGIGLPSGLDFRNTTTLGMQLVVTLTEQLGGLIEHPDGPGTTFIITFSKGLDKAAHG</sequence>
<feature type="transmembrane region" description="Helical" evidence="2">
    <location>
        <begin position="115"/>
        <end position="132"/>
    </location>
</feature>
<evidence type="ECO:0000313" key="6">
    <source>
        <dbReference type="Proteomes" id="UP000000663"/>
    </source>
</evidence>
<dbReference type="GO" id="GO:0016301">
    <property type="term" value="F:kinase activity"/>
    <property type="evidence" value="ECO:0007669"/>
    <property type="project" value="UniProtKB-KW"/>
</dbReference>
<proteinExistence type="predicted"/>
<feature type="transmembrane region" description="Helical" evidence="2">
    <location>
        <begin position="152"/>
        <end position="174"/>
    </location>
</feature>
<dbReference type="AlphaFoldDB" id="Q0W7J3"/>
<dbReference type="InterPro" id="IPR011495">
    <property type="entry name" value="Sig_transdc_His_kin_sub2_dim/P"/>
</dbReference>
<feature type="coiled-coil region" evidence="1">
    <location>
        <begin position="366"/>
        <end position="400"/>
    </location>
</feature>
<keyword evidence="5" id="KW-0808">Transferase</keyword>
<keyword evidence="2" id="KW-1133">Transmembrane helix</keyword>
<feature type="domain" description="PAC" evidence="4">
    <location>
        <begin position="301"/>
        <end position="354"/>
    </location>
</feature>
<keyword evidence="5" id="KW-0418">Kinase</keyword>
<dbReference type="Pfam" id="PF16927">
    <property type="entry name" value="HisKA_7TM"/>
    <property type="match status" value="1"/>
</dbReference>
<dbReference type="SMART" id="SM00387">
    <property type="entry name" value="HATPase_c"/>
    <property type="match status" value="1"/>
</dbReference>
<feature type="domain" description="PAS" evidence="3">
    <location>
        <begin position="246"/>
        <end position="281"/>
    </location>
</feature>
<dbReference type="Pfam" id="PF13188">
    <property type="entry name" value="PAS_8"/>
    <property type="match status" value="1"/>
</dbReference>
<dbReference type="PROSITE" id="PS50112">
    <property type="entry name" value="PAS"/>
    <property type="match status" value="1"/>
</dbReference>
<dbReference type="eggNOG" id="arCOG02335">
    <property type="taxonomic scope" value="Archaea"/>
</dbReference>
<dbReference type="InterPro" id="IPR000700">
    <property type="entry name" value="PAS-assoc_C"/>
</dbReference>
<evidence type="ECO:0000259" key="4">
    <source>
        <dbReference type="PROSITE" id="PS50113"/>
    </source>
</evidence>
<dbReference type="STRING" id="351160.RCIX160"/>
<keyword evidence="1" id="KW-0175">Coiled coil</keyword>
<dbReference type="InterPro" id="IPR035965">
    <property type="entry name" value="PAS-like_dom_sf"/>
</dbReference>
<evidence type="ECO:0000256" key="2">
    <source>
        <dbReference type="SAM" id="Phobius"/>
    </source>
</evidence>
<protein>
    <submittedName>
        <fullName evidence="5">Predicted signal transduction histidine kinase</fullName>
    </submittedName>
</protein>
<dbReference type="InterPro" id="IPR003594">
    <property type="entry name" value="HATPase_dom"/>
</dbReference>
<dbReference type="SUPFAM" id="SSF55785">
    <property type="entry name" value="PYP-like sensor domain (PAS domain)"/>
    <property type="match status" value="1"/>
</dbReference>
<dbReference type="PROSITE" id="PS50113">
    <property type="entry name" value="PAC"/>
    <property type="match status" value="1"/>
</dbReference>
<dbReference type="Proteomes" id="UP000000663">
    <property type="component" value="Chromosome"/>
</dbReference>
<reference evidence="5 6" key="1">
    <citation type="journal article" date="2006" name="Science">
        <title>Genome of rice cluster I archaea -- the key methane producers in the rice rhizosphere.</title>
        <authorList>
            <person name="Erkel C."/>
            <person name="Kube M."/>
            <person name="Reinhardt R."/>
            <person name="Liesack W."/>
        </authorList>
    </citation>
    <scope>NUCLEOTIDE SEQUENCE [LARGE SCALE GENOMIC DNA]</scope>
    <source>
        <strain evidence="6">DSM 22066 / NBRC 105507 / MRE50</strain>
    </source>
</reference>
<accession>Q0W7J3</accession>
<keyword evidence="2" id="KW-0812">Transmembrane</keyword>
<dbReference type="InterPro" id="IPR000014">
    <property type="entry name" value="PAS"/>
</dbReference>
<feature type="transmembrane region" description="Helical" evidence="2">
    <location>
        <begin position="186"/>
        <end position="207"/>
    </location>
</feature>
<name>Q0W7J3_METAR</name>
<keyword evidence="6" id="KW-1185">Reference proteome</keyword>
<dbReference type="EMBL" id="AM114193">
    <property type="protein sequence ID" value="CAJ35650.1"/>
    <property type="molecule type" value="Genomic_DNA"/>
</dbReference>
<evidence type="ECO:0000256" key="1">
    <source>
        <dbReference type="SAM" id="Coils"/>
    </source>
</evidence>
<dbReference type="PANTHER" id="PTHR43065:SF23">
    <property type="entry name" value="SENSOR HISTIDINE KINASE PDTAS"/>
    <property type="match status" value="1"/>
</dbReference>
<dbReference type="InterPro" id="IPR031621">
    <property type="entry name" value="HisKA_7TM"/>
</dbReference>
<dbReference type="Pfam" id="PF07568">
    <property type="entry name" value="HisKA_2"/>
    <property type="match status" value="1"/>
</dbReference>
<dbReference type="SUPFAM" id="SSF55874">
    <property type="entry name" value="ATPase domain of HSP90 chaperone/DNA topoisomerase II/histidine kinase"/>
    <property type="match status" value="1"/>
</dbReference>
<dbReference type="PANTHER" id="PTHR43065">
    <property type="entry name" value="SENSOR HISTIDINE KINASE"/>
    <property type="match status" value="1"/>
</dbReference>
<feature type="transmembrane region" description="Helical" evidence="2">
    <location>
        <begin position="82"/>
        <end position="103"/>
    </location>
</feature>
<evidence type="ECO:0000259" key="3">
    <source>
        <dbReference type="PROSITE" id="PS50112"/>
    </source>
</evidence>
<dbReference type="CDD" id="cd00130">
    <property type="entry name" value="PAS"/>
    <property type="match status" value="1"/>
</dbReference>
<dbReference type="InterPro" id="IPR036890">
    <property type="entry name" value="HATPase_C_sf"/>
</dbReference>